<evidence type="ECO:0000256" key="1">
    <source>
        <dbReference type="SAM" id="MobiDB-lite"/>
    </source>
</evidence>
<protein>
    <recommendedName>
        <fullName evidence="4">Sucrase ferredoxin</fullName>
    </recommendedName>
</protein>
<dbReference type="RefSeq" id="WP_337917561.1">
    <property type="nucleotide sequence ID" value="NZ_BAABJL010000133.1"/>
</dbReference>
<dbReference type="SUPFAM" id="SSF52833">
    <property type="entry name" value="Thioredoxin-like"/>
    <property type="match status" value="1"/>
</dbReference>
<evidence type="ECO:0008006" key="4">
    <source>
        <dbReference type="Google" id="ProtNLM"/>
    </source>
</evidence>
<gene>
    <name evidence="2" type="ORF">HEB94_002030</name>
</gene>
<organism evidence="2 3">
    <name type="scientific">Actinopolymorpha pittospori</name>
    <dbReference type="NCBI Taxonomy" id="648752"/>
    <lineage>
        <taxon>Bacteria</taxon>
        <taxon>Bacillati</taxon>
        <taxon>Actinomycetota</taxon>
        <taxon>Actinomycetes</taxon>
        <taxon>Propionibacteriales</taxon>
        <taxon>Actinopolymorphaceae</taxon>
        <taxon>Actinopolymorpha</taxon>
    </lineage>
</organism>
<dbReference type="InterPro" id="IPR036249">
    <property type="entry name" value="Thioredoxin-like_sf"/>
</dbReference>
<proteinExistence type="predicted"/>
<dbReference type="Gene3D" id="3.40.30.10">
    <property type="entry name" value="Glutaredoxin"/>
    <property type="match status" value="1"/>
</dbReference>
<dbReference type="AlphaFoldDB" id="A0A927MRY9"/>
<feature type="compositionally biased region" description="Basic and acidic residues" evidence="1">
    <location>
        <begin position="15"/>
        <end position="27"/>
    </location>
</feature>
<keyword evidence="3" id="KW-1185">Reference proteome</keyword>
<dbReference type="CDD" id="cd03062">
    <property type="entry name" value="TRX_Fd_Sucrase"/>
    <property type="match status" value="1"/>
</dbReference>
<dbReference type="Pfam" id="PF06999">
    <property type="entry name" value="Suc_Fer-like"/>
    <property type="match status" value="1"/>
</dbReference>
<feature type="region of interest" description="Disordered" evidence="1">
    <location>
        <begin position="1"/>
        <end position="33"/>
    </location>
</feature>
<evidence type="ECO:0000313" key="2">
    <source>
        <dbReference type="EMBL" id="MBE1605182.1"/>
    </source>
</evidence>
<accession>A0A927MRY9</accession>
<comment type="caution">
    <text evidence="2">The sequence shown here is derived from an EMBL/GenBank/DDBJ whole genome shotgun (WGS) entry which is preliminary data.</text>
</comment>
<dbReference type="InterPro" id="IPR009737">
    <property type="entry name" value="Aim32/Apd1-like"/>
</dbReference>
<dbReference type="EMBL" id="JADBEM010000001">
    <property type="protein sequence ID" value="MBE1605182.1"/>
    <property type="molecule type" value="Genomic_DNA"/>
</dbReference>
<feature type="compositionally biased region" description="Basic and acidic residues" evidence="1">
    <location>
        <begin position="349"/>
        <end position="358"/>
    </location>
</feature>
<sequence length="358" mass="38770">MTNEGAASGDAGDDVTGRGRTGRDATKRPLPPTACSALSEALEEPMAGTAANATTWLCIEQSGPYGADALTESHFDPILGAELAARVKGTGVRVQLIRRPGRHADRHLDEGAQHSDRRTVYVAHTRPGGTWIHKGAFDDLTKLLSFDFEALAAGVEPQTWGRRDDTPLMLVCSNGRRDVCCAVLGRPIAAELARRHPDGTVWETTHTGGHRLAPTAVVLPTGYLYGRLDIEHADRVLSQARRGLMVVDRCRGRSTWTAPGQVAELAVRELIDEPLPDVVRVEAEEPGEPAVEDDPAIPYAAQSDRRGWRVRASAAGREFVVWGREEVLRPERRTSCAKAPVTPTAHQVTRVEETTPAG</sequence>
<reference evidence="2" key="1">
    <citation type="submission" date="2020-10" db="EMBL/GenBank/DDBJ databases">
        <title>Sequencing the genomes of 1000 actinobacteria strains.</title>
        <authorList>
            <person name="Klenk H.-P."/>
        </authorList>
    </citation>
    <scope>NUCLEOTIDE SEQUENCE</scope>
    <source>
        <strain evidence="2">DSM 45354</strain>
    </source>
</reference>
<dbReference type="Proteomes" id="UP000638648">
    <property type="component" value="Unassembled WGS sequence"/>
</dbReference>
<feature type="region of interest" description="Disordered" evidence="1">
    <location>
        <begin position="338"/>
        <end position="358"/>
    </location>
</feature>
<name>A0A927MRY9_9ACTN</name>
<evidence type="ECO:0000313" key="3">
    <source>
        <dbReference type="Proteomes" id="UP000638648"/>
    </source>
</evidence>